<protein>
    <recommendedName>
        <fullName evidence="1">Telomere-length maintenance and DNA damage repair domain-containing protein</fullName>
    </recommendedName>
</protein>
<dbReference type="OMA" id="DHECHID"/>
<accession>A0A401PAQ2</accession>
<dbReference type="InterPro" id="IPR038980">
    <property type="entry name" value="ATM_plant"/>
</dbReference>
<dbReference type="PANTHER" id="PTHR37079:SF4">
    <property type="entry name" value="SERINE_THREONINE-PROTEIN KINASE ATM"/>
    <property type="match status" value="1"/>
</dbReference>
<name>A0A401PAQ2_SCYTO</name>
<dbReference type="InterPro" id="IPR016024">
    <property type="entry name" value="ARM-type_fold"/>
</dbReference>
<proteinExistence type="predicted"/>
<dbReference type="Proteomes" id="UP000288216">
    <property type="component" value="Unassembled WGS sequence"/>
</dbReference>
<reference evidence="2 3" key="1">
    <citation type="journal article" date="2018" name="Nat. Ecol. Evol.">
        <title>Shark genomes provide insights into elasmobranch evolution and the origin of vertebrates.</title>
        <authorList>
            <person name="Hara Y"/>
            <person name="Yamaguchi K"/>
            <person name="Onimaru K"/>
            <person name="Kadota M"/>
            <person name="Koyanagi M"/>
            <person name="Keeley SD"/>
            <person name="Tatsumi K"/>
            <person name="Tanaka K"/>
            <person name="Motone F"/>
            <person name="Kageyama Y"/>
            <person name="Nozu R"/>
            <person name="Adachi N"/>
            <person name="Nishimura O"/>
            <person name="Nakagawa R"/>
            <person name="Tanegashima C"/>
            <person name="Kiyatake I"/>
            <person name="Matsumoto R"/>
            <person name="Murakumo K"/>
            <person name="Nishida K"/>
            <person name="Terakita A"/>
            <person name="Kuratani S"/>
            <person name="Sato K"/>
            <person name="Hyodo S Kuraku.S."/>
        </authorList>
    </citation>
    <scope>NUCLEOTIDE SEQUENCE [LARGE SCALE GENOMIC DNA]</scope>
</reference>
<dbReference type="STRING" id="75743.A0A401PAQ2"/>
<dbReference type="OrthoDB" id="381190at2759"/>
<comment type="caution">
    <text evidence="2">The sequence shown here is derived from an EMBL/GenBank/DDBJ whole genome shotgun (WGS) entry which is preliminary data.</text>
</comment>
<dbReference type="Pfam" id="PF11640">
    <property type="entry name" value="TAN"/>
    <property type="match status" value="1"/>
</dbReference>
<evidence type="ECO:0000259" key="1">
    <source>
        <dbReference type="SMART" id="SM01342"/>
    </source>
</evidence>
<keyword evidence="3" id="KW-1185">Reference proteome</keyword>
<dbReference type="GO" id="GO:0006974">
    <property type="term" value="P:DNA damage response"/>
    <property type="evidence" value="ECO:0007669"/>
    <property type="project" value="InterPro"/>
</dbReference>
<dbReference type="GO" id="GO:0004674">
    <property type="term" value="F:protein serine/threonine kinase activity"/>
    <property type="evidence" value="ECO:0007669"/>
    <property type="project" value="InterPro"/>
</dbReference>
<dbReference type="EMBL" id="BFAA01004679">
    <property type="protein sequence ID" value="GCB70201.1"/>
    <property type="molecule type" value="Genomic_DNA"/>
</dbReference>
<evidence type="ECO:0000313" key="3">
    <source>
        <dbReference type="Proteomes" id="UP000288216"/>
    </source>
</evidence>
<organism evidence="2 3">
    <name type="scientific">Scyliorhinus torazame</name>
    <name type="common">Cloudy catshark</name>
    <name type="synonym">Catulus torazame</name>
    <dbReference type="NCBI Taxonomy" id="75743"/>
    <lineage>
        <taxon>Eukaryota</taxon>
        <taxon>Metazoa</taxon>
        <taxon>Chordata</taxon>
        <taxon>Craniata</taxon>
        <taxon>Vertebrata</taxon>
        <taxon>Chondrichthyes</taxon>
        <taxon>Elasmobranchii</taxon>
        <taxon>Galeomorphii</taxon>
        <taxon>Galeoidea</taxon>
        <taxon>Carcharhiniformes</taxon>
        <taxon>Scyliorhinidae</taxon>
        <taxon>Scyliorhinus</taxon>
    </lineage>
</organism>
<evidence type="ECO:0000313" key="2">
    <source>
        <dbReference type="EMBL" id="GCB70201.1"/>
    </source>
</evidence>
<gene>
    <name evidence="2" type="ORF">scyTo_0010722</name>
</gene>
<dbReference type="PANTHER" id="PTHR37079">
    <property type="entry name" value="SERINE/THREONINE-PROTEIN KINASE ATM"/>
    <property type="match status" value="1"/>
</dbReference>
<dbReference type="SUPFAM" id="SSF48371">
    <property type="entry name" value="ARM repeat"/>
    <property type="match status" value="1"/>
</dbReference>
<dbReference type="SMART" id="SM01342">
    <property type="entry name" value="TAN"/>
    <property type="match status" value="1"/>
</dbReference>
<feature type="non-terminal residue" evidence="2">
    <location>
        <position position="1647"/>
    </location>
</feature>
<dbReference type="InterPro" id="IPR021668">
    <property type="entry name" value="TAN"/>
</dbReference>
<sequence>MRCGRGDVSGIPPPATLLQRSIPLLFKGTMSLILHDLYLCCRQFDNDKATERKKEIEKFKRLIRTPEAIEQLDRNSESKSPKQLNWDAVFRFLQRYIQKETECLQAANPNVSAATQANRQKKMQEIGSIMKYFIRWANKRGPRLKCQDLLKHIMDTLQNRFSCAAYGTDYSSILLKDILSVRKYWCDISQQQWSGLTNLYFKMYLRPSNDTNRVLVARIIHTLVRGCCFQSEGLTSKLFEFFAKAMQNARQENVFAVIEHIMSALNVFLNMCVMNCRIRVCKLGEEIFPTLLCIWTQKRPQDSLKEEIIEFFRLQLRAHHPKGAKTQEKGAFATDWLKWQSLLYSLYETIVSEVSHIGSRGKYSGGMRHVAVKDNLVDLAADICHQLFGQDTKVFVSSVTTVDSPQSHSHQGTPSKLRRVELGWEVVRDGLQKSQDDFDMIPWLQITTVLVAKYPSSVPHNELVPILTILHQILSQQRRGERIPYVLCCLSEIAVCQRLKSTLNTAQRLDLQKLWAKIWAITFRSISSQQTEVESFRLLEAILHGNLTTPDKDFWKIFSCSTCQPSSSAVKCLSRALAKCTLPEQIDGLAEHYLITMGDRPQTLREAIMRWLLGYRAEEDMEENVELPSVIRRDFPNQLVSQILVVLTLKDCRAGMDFFHMPSSESKLAEGSLAVVDKSGSVFTETERLFLQTTFDETPNYSSAIVSVKKKKPVTSRICFKHVLKTKLEEYLLALVEYLHSVEMVPPECQVRCADLIIGVLRCYSDIGVTSEDDTCTSVLFQKAKSFVLDAGEYISTAKNKLNEEQKLSSLKTMVTVCTKCLHSHTKYSAKRSSSVLFLQLFPARFMNDLVQICKQLAAHSGKSQEACEPKNDVQDGCREVQGSGSGDFFDDDDKTLEVGDYSDSSDSLVGTGAKSILAEENLTKHDFLLLDTLRFLCCCTAAGQMHVLSFRPSDIRRKLLMLIEEKDHSISKSLHLHMYLILLKELPAEECVLPSDDFSILVKPLLDLCSMYRCDQEVCSVILTHIIPLLTVQGIDSDEMTDIQGKLLKTIGAFWHLSKEGKCNAHVRAALVRCMKTLLEKDPHSNWTVLSIKDEEMPVSEVYTEFLTDTHHQVRMLAAMSVSRLFQEVQIQDQSVQLKAIPVKLQQKAFENVYMKVQAGMRFQNSAEELQDEKCNRRATLLTVISLIMCCSPICEKQALFAICQSLKENKLDPTLVKKILETVSKCLKYRSLESFMVSHLDYLIHEWLKMADSGYNLPTFPYVLLNCSNLEEFCRSYYKILVPHLMVKGNLEEVKSIAECIKRDWKGLLADCLPKIMSYILPCFAYQDKNGSDSDMALQRENASKVFDMLKEDDCLGKQQIDHLSHNSLPEIVVELLNTLYDPPDQDARDGIELVKFSGAMDPAPNPPYFPSAVIKATLEYISSCHKEKFKSLVAILSRNPDSIQKILLAISKKAADNSSAYEKHRILMMYRLFVNLLLKEIKDGLGGVWAFVLRDVIYSLIHHFNSWPSHMDDVSTRSFSLCCDLLNVTCQTAVEHCGDALESHLHVIVGTLIPLVHEQPGIRQQALELLRYLVITNQGNENLYNAIRRLDSFPDLPDFRELRLTQEKIKYSKRQFTLLEGGMWHSGQHWDCGAEDPGLNPGPG</sequence>
<feature type="domain" description="Telomere-length maintenance and DNA damage repair" evidence="1">
    <location>
        <begin position="30"/>
        <end position="195"/>
    </location>
</feature>